<dbReference type="Pfam" id="PF07859">
    <property type="entry name" value="Abhydrolase_3"/>
    <property type="match status" value="1"/>
</dbReference>
<dbReference type="InterPro" id="IPR029058">
    <property type="entry name" value="AB_hydrolase_fold"/>
</dbReference>
<proteinExistence type="predicted"/>
<accession>A0AA38RAY3</accession>
<dbReference type="PANTHER" id="PTHR48081">
    <property type="entry name" value="AB HYDROLASE SUPERFAMILY PROTEIN C4A8.06C"/>
    <property type="match status" value="1"/>
</dbReference>
<keyword evidence="1" id="KW-0378">Hydrolase</keyword>
<sequence length="359" mass="39470">MATKSYPLHLKATPEYIPVDPNFKPLPKNGHLSKIDPAFAAMKDAADAAVADLWKAKDWATFRKNWELPVQVPAWAPKEGKDVLTSTRKVPVRDGAEVEIKVYKSPRVQKNAALVLKMHGGGWAIGSHDTEHVENLVMAAHPEVVVVSIDYRMAPEYKFPTPVNDCFDVLKWCKQNASALGIDPERIITAGGSAGGNLSAVLSMMARDKGVSGIIGQILNFPVTCHPKHQKDLSDKYELGSYIQNHDASVVSATRMELFWDAYDPDANPEPYHSPLLAKSLRGLPPALVQCAGLDPLRDEGIAYAEALKAAGVDVELCTYAGLPHCFSSMLFDIPQSKDYYKRIEAFLDKLLKNPRPSL</sequence>
<evidence type="ECO:0000259" key="2">
    <source>
        <dbReference type="Pfam" id="PF07859"/>
    </source>
</evidence>
<evidence type="ECO:0000313" key="4">
    <source>
        <dbReference type="Proteomes" id="UP001174691"/>
    </source>
</evidence>
<dbReference type="InterPro" id="IPR050300">
    <property type="entry name" value="GDXG_lipolytic_enzyme"/>
</dbReference>
<dbReference type="AlphaFoldDB" id="A0AA38RAY3"/>
<dbReference type="PANTHER" id="PTHR48081:SF8">
    <property type="entry name" value="ALPHA_BETA HYDROLASE FOLD-3 DOMAIN-CONTAINING PROTEIN-RELATED"/>
    <property type="match status" value="1"/>
</dbReference>
<dbReference type="EMBL" id="JANBVN010000128">
    <property type="protein sequence ID" value="KAJ9141636.1"/>
    <property type="molecule type" value="Genomic_DNA"/>
</dbReference>
<dbReference type="InterPro" id="IPR013094">
    <property type="entry name" value="AB_hydrolase_3"/>
</dbReference>
<dbReference type="SUPFAM" id="SSF53474">
    <property type="entry name" value="alpha/beta-Hydrolases"/>
    <property type="match status" value="1"/>
</dbReference>
<comment type="caution">
    <text evidence="3">The sequence shown here is derived from an EMBL/GenBank/DDBJ whole genome shotgun (WGS) entry which is preliminary data.</text>
</comment>
<reference evidence="3" key="1">
    <citation type="submission" date="2022-07" db="EMBL/GenBank/DDBJ databases">
        <title>Fungi with potential for degradation of polypropylene.</title>
        <authorList>
            <person name="Gostincar C."/>
        </authorList>
    </citation>
    <scope>NUCLEOTIDE SEQUENCE</scope>
    <source>
        <strain evidence="3">EXF-13287</strain>
    </source>
</reference>
<keyword evidence="4" id="KW-1185">Reference proteome</keyword>
<organism evidence="3 4">
    <name type="scientific">Coniochaeta hoffmannii</name>
    <dbReference type="NCBI Taxonomy" id="91930"/>
    <lineage>
        <taxon>Eukaryota</taxon>
        <taxon>Fungi</taxon>
        <taxon>Dikarya</taxon>
        <taxon>Ascomycota</taxon>
        <taxon>Pezizomycotina</taxon>
        <taxon>Sordariomycetes</taxon>
        <taxon>Sordariomycetidae</taxon>
        <taxon>Coniochaetales</taxon>
        <taxon>Coniochaetaceae</taxon>
        <taxon>Coniochaeta</taxon>
    </lineage>
</organism>
<evidence type="ECO:0000313" key="3">
    <source>
        <dbReference type="EMBL" id="KAJ9141636.1"/>
    </source>
</evidence>
<protein>
    <submittedName>
        <fullName evidence="3">Alpha/beta-hydrolase</fullName>
    </submittedName>
</protein>
<name>A0AA38RAY3_9PEZI</name>
<dbReference type="GO" id="GO:0016787">
    <property type="term" value="F:hydrolase activity"/>
    <property type="evidence" value="ECO:0007669"/>
    <property type="project" value="UniProtKB-KW"/>
</dbReference>
<dbReference type="Gene3D" id="3.40.50.1820">
    <property type="entry name" value="alpha/beta hydrolase"/>
    <property type="match status" value="1"/>
</dbReference>
<feature type="domain" description="Alpha/beta hydrolase fold-3" evidence="2">
    <location>
        <begin position="115"/>
        <end position="327"/>
    </location>
</feature>
<dbReference type="Proteomes" id="UP001174691">
    <property type="component" value="Unassembled WGS sequence"/>
</dbReference>
<evidence type="ECO:0000256" key="1">
    <source>
        <dbReference type="ARBA" id="ARBA00022801"/>
    </source>
</evidence>
<gene>
    <name evidence="3" type="ORF">NKR19_g7378</name>
</gene>